<reference evidence="1" key="2">
    <citation type="journal article" date="2010" name="Appl. Environ. Microbiol.">
        <title>Diversity of glycosyl hydrolases from cellulose-depleting communities enriched from casts of two earthworm species.</title>
        <authorList>
            <person name="Beloqui A."/>
            <person name="Nechitaylo T.Y."/>
            <person name="Lopez-Cortes N."/>
            <person name="Ghazi A."/>
            <person name="Guazzaroni M.E."/>
            <person name="Polaina J."/>
            <person name="Strittmatter A.W."/>
            <person name="Reva O."/>
            <person name="Waliczek A."/>
            <person name="Yakimov M.M."/>
            <person name="Golyshina O.V."/>
            <person name="Ferrer M."/>
            <person name="Golyshin P.N."/>
        </authorList>
    </citation>
    <scope>NUCLEOTIDE SEQUENCE</scope>
</reference>
<dbReference type="AlphaFoldDB" id="D8VMN7"/>
<sequence>MSLPGPLCLQVVNSNVHSVHLADGAHVGNLKRIGAVWKFKAVGYDDAGAVEPGGGPLTDQHNMVFTQPDATEVSARLLANLH</sequence>
<evidence type="ECO:0000313" key="1">
    <source>
        <dbReference type="EMBL" id="ACY24672.1"/>
    </source>
</evidence>
<name>D8VMN7_9ZZZZ</name>
<accession>D8VMN7</accession>
<protein>
    <submittedName>
        <fullName evidence="1">Uncharacterized protein</fullName>
    </submittedName>
</protein>
<proteinExistence type="predicted"/>
<reference evidence="1" key="1">
    <citation type="submission" date="2009-09" db="EMBL/GenBank/DDBJ databases">
        <authorList>
            <person name="Beloqi A."/>
            <person name="Nechitaylo T.Y."/>
            <person name="Lopez-Cortes N."/>
            <person name="Vietes M."/>
            <person name="Polaina J."/>
            <person name="Strittmatter A."/>
            <person name="Reva O."/>
            <person name="Waliczek A."/>
            <person name="Golyshina O.V."/>
            <person name="Ferrer M."/>
            <person name="Golyshin P.N."/>
        </authorList>
    </citation>
    <scope>NUCLEOTIDE SEQUENCE</scope>
</reference>
<dbReference type="EMBL" id="GQ996408">
    <property type="protein sequence ID" value="ACY24672.1"/>
    <property type="molecule type" value="Genomic_DNA"/>
</dbReference>
<organism evidence="1">
    <name type="scientific">uncultured organism</name>
    <dbReference type="NCBI Taxonomy" id="155900"/>
    <lineage>
        <taxon>unclassified sequences</taxon>
        <taxon>environmental samples</taxon>
    </lineage>
</organism>